<evidence type="ECO:0000313" key="2">
    <source>
        <dbReference type="EMBL" id="SAL97876.1"/>
    </source>
</evidence>
<reference evidence="2" key="1">
    <citation type="submission" date="2016-04" db="EMBL/GenBank/DDBJ databases">
        <authorList>
            <person name="Evans L.H."/>
            <person name="Alamgir A."/>
            <person name="Owens N."/>
            <person name="Weber N.D."/>
            <person name="Virtaneva K."/>
            <person name="Barbian K."/>
            <person name="Babar A."/>
            <person name="Rosenke K."/>
        </authorList>
    </citation>
    <scope>NUCLEOTIDE SEQUENCE [LARGE SCALE GENOMIC DNA]</scope>
    <source>
        <strain evidence="2">CBS 101.48</strain>
    </source>
</reference>
<protein>
    <recommendedName>
        <fullName evidence="4">Reverse transcriptase domain-containing protein</fullName>
    </recommendedName>
</protein>
<accession>A0A168M342</accession>
<feature type="region of interest" description="Disordered" evidence="1">
    <location>
        <begin position="270"/>
        <end position="292"/>
    </location>
</feature>
<dbReference type="InParanoid" id="A0A168M342"/>
<feature type="compositionally biased region" description="Polar residues" evidence="1">
    <location>
        <begin position="13"/>
        <end position="24"/>
    </location>
</feature>
<evidence type="ECO:0000256" key="1">
    <source>
        <dbReference type="SAM" id="MobiDB-lite"/>
    </source>
</evidence>
<dbReference type="InterPro" id="IPR021109">
    <property type="entry name" value="Peptidase_aspartic_dom_sf"/>
</dbReference>
<dbReference type="OrthoDB" id="2289688at2759"/>
<evidence type="ECO:0008006" key="4">
    <source>
        <dbReference type="Google" id="ProtNLM"/>
    </source>
</evidence>
<dbReference type="Gene3D" id="2.40.70.10">
    <property type="entry name" value="Acid Proteases"/>
    <property type="match status" value="1"/>
</dbReference>
<dbReference type="Proteomes" id="UP000078561">
    <property type="component" value="Unassembled WGS sequence"/>
</dbReference>
<organism evidence="2">
    <name type="scientific">Absidia glauca</name>
    <name type="common">Pin mould</name>
    <dbReference type="NCBI Taxonomy" id="4829"/>
    <lineage>
        <taxon>Eukaryota</taxon>
        <taxon>Fungi</taxon>
        <taxon>Fungi incertae sedis</taxon>
        <taxon>Mucoromycota</taxon>
        <taxon>Mucoromycotina</taxon>
        <taxon>Mucoromycetes</taxon>
        <taxon>Mucorales</taxon>
        <taxon>Cunninghamellaceae</taxon>
        <taxon>Absidia</taxon>
    </lineage>
</organism>
<proteinExistence type="predicted"/>
<dbReference type="PANTHER" id="PTHR24559:SF444">
    <property type="entry name" value="REVERSE TRANSCRIPTASE DOMAIN-CONTAINING PROTEIN"/>
    <property type="match status" value="1"/>
</dbReference>
<name>A0A168M342_ABSGL</name>
<dbReference type="InterPro" id="IPR053134">
    <property type="entry name" value="RNA-dir_DNA_polymerase"/>
</dbReference>
<feature type="compositionally biased region" description="Acidic residues" evidence="1">
    <location>
        <begin position="278"/>
        <end position="291"/>
    </location>
</feature>
<dbReference type="SUPFAM" id="SSF56672">
    <property type="entry name" value="DNA/RNA polymerases"/>
    <property type="match status" value="1"/>
</dbReference>
<dbReference type="SUPFAM" id="SSF50630">
    <property type="entry name" value="Acid proteases"/>
    <property type="match status" value="1"/>
</dbReference>
<dbReference type="AlphaFoldDB" id="A0A168M342"/>
<evidence type="ECO:0000313" key="3">
    <source>
        <dbReference type="Proteomes" id="UP000078561"/>
    </source>
</evidence>
<dbReference type="Gene3D" id="3.10.10.10">
    <property type="entry name" value="HIV Type 1 Reverse Transcriptase, subunit A, domain 1"/>
    <property type="match status" value="1"/>
</dbReference>
<dbReference type="InterPro" id="IPR043128">
    <property type="entry name" value="Rev_trsase/Diguanyl_cyclase"/>
</dbReference>
<dbReference type="OMA" id="KTRHEVY"/>
<sequence>MDPKAIAARQFRKNSAPSASPTTDSMLIDVLAADKRSHSVDYLDEQKRTKIQDTRQPGDYSIINVEDITPTTKKTTKPSRVKIPSQAPSDQSLDVASLVNKPVFNLSLAQIASHPTWRSQIKDALTKRYTKKVDSALTTGKPLGNCAPWTMGSVNSNNTPIVLDGGSSVDILCLDFVKALGIKELRSSSTVINVANGSSAYPVGEVESLSVSLGNRTLSIKNALVFEHLPCDCLLGRNSLHLLGVTTDWSEHIWMIDWSPLEVKYTRAPTVPRNDASSESDEDGTSDEEDTDRSLDGYLICLDSVSPNNSNSDAPESFAATPDYADQDRLGDLLDQIAANNLLSTEQRVALTSLVRDNSSVFGTSYHHLSKTNLLELEVNTGEAAPIYRKPHLNLSFKEREYLKNELEQMVANGILIPSTYGANSGWSFPVRFVPKKGGDKRLVTQFMALNAVTVRDTFPLPSINGLLDQLSGASWL</sequence>
<dbReference type="InterPro" id="IPR043502">
    <property type="entry name" value="DNA/RNA_pol_sf"/>
</dbReference>
<gene>
    <name evidence="2" type="primary">ABSGL_03401.1 scaffold 4591</name>
</gene>
<feature type="region of interest" description="Disordered" evidence="1">
    <location>
        <begin position="1"/>
        <end position="24"/>
    </location>
</feature>
<dbReference type="Gene3D" id="3.30.70.270">
    <property type="match status" value="1"/>
</dbReference>
<keyword evidence="3" id="KW-1185">Reference proteome</keyword>
<dbReference type="Pfam" id="PF13975">
    <property type="entry name" value="gag-asp_proteas"/>
    <property type="match status" value="1"/>
</dbReference>
<dbReference type="CDD" id="cd00303">
    <property type="entry name" value="retropepsin_like"/>
    <property type="match status" value="1"/>
</dbReference>
<dbReference type="PANTHER" id="PTHR24559">
    <property type="entry name" value="TRANSPOSON TY3-I GAG-POL POLYPROTEIN"/>
    <property type="match status" value="1"/>
</dbReference>
<dbReference type="STRING" id="4829.A0A168M342"/>
<dbReference type="EMBL" id="LT552038">
    <property type="protein sequence ID" value="SAL97876.1"/>
    <property type="molecule type" value="Genomic_DNA"/>
</dbReference>